<dbReference type="AlphaFoldDB" id="A0AA94M369"/>
<dbReference type="InterPro" id="IPR039532">
    <property type="entry name" value="TetR_C_Firmicutes"/>
</dbReference>
<feature type="domain" description="HTH tetR-type" evidence="3">
    <location>
        <begin position="3"/>
        <end position="63"/>
    </location>
</feature>
<dbReference type="PROSITE" id="PS50977">
    <property type="entry name" value="HTH_TETR_2"/>
    <property type="match status" value="1"/>
</dbReference>
<organism evidence="4 5">
    <name type="scientific">Streptococcus gallolyticus</name>
    <dbReference type="NCBI Taxonomy" id="315405"/>
    <lineage>
        <taxon>Bacteria</taxon>
        <taxon>Bacillati</taxon>
        <taxon>Bacillota</taxon>
        <taxon>Bacilli</taxon>
        <taxon>Lactobacillales</taxon>
        <taxon>Streptococcaceae</taxon>
        <taxon>Streptococcus</taxon>
    </lineage>
</organism>
<accession>A0AA94M369</accession>
<dbReference type="GO" id="GO:0003677">
    <property type="term" value="F:DNA binding"/>
    <property type="evidence" value="ECO:0007669"/>
    <property type="project" value="UniProtKB-UniRule"/>
</dbReference>
<protein>
    <submittedName>
        <fullName evidence="4">TetR family transcriptional regulator</fullName>
    </submittedName>
</protein>
<evidence type="ECO:0000256" key="2">
    <source>
        <dbReference type="PROSITE-ProRule" id="PRU00335"/>
    </source>
</evidence>
<dbReference type="Pfam" id="PF14278">
    <property type="entry name" value="TetR_C_8"/>
    <property type="match status" value="1"/>
</dbReference>
<keyword evidence="1 2" id="KW-0238">DNA-binding</keyword>
<dbReference type="PANTHER" id="PTHR43479">
    <property type="entry name" value="ACREF/ENVCD OPERON REPRESSOR-RELATED"/>
    <property type="match status" value="1"/>
</dbReference>
<dbReference type="SUPFAM" id="SSF46689">
    <property type="entry name" value="Homeodomain-like"/>
    <property type="match status" value="1"/>
</dbReference>
<evidence type="ECO:0000259" key="3">
    <source>
        <dbReference type="PROSITE" id="PS50977"/>
    </source>
</evidence>
<evidence type="ECO:0000313" key="4">
    <source>
        <dbReference type="EMBL" id="SQG79836.1"/>
    </source>
</evidence>
<evidence type="ECO:0000313" key="5">
    <source>
        <dbReference type="Proteomes" id="UP000249013"/>
    </source>
</evidence>
<dbReference type="Gene3D" id="1.10.357.10">
    <property type="entry name" value="Tetracycline Repressor, domain 2"/>
    <property type="match status" value="1"/>
</dbReference>
<dbReference type="InterPro" id="IPR050624">
    <property type="entry name" value="HTH-type_Tx_Regulator"/>
</dbReference>
<dbReference type="EMBL" id="LS483409">
    <property type="protein sequence ID" value="SQG79836.1"/>
    <property type="molecule type" value="Genomic_DNA"/>
</dbReference>
<name>A0AA94M369_9STRE</name>
<dbReference type="Proteomes" id="UP000249013">
    <property type="component" value="Chromosome 1"/>
</dbReference>
<dbReference type="PANTHER" id="PTHR43479:SF11">
    <property type="entry name" value="ACREF_ENVCD OPERON REPRESSOR-RELATED"/>
    <property type="match status" value="1"/>
</dbReference>
<gene>
    <name evidence="4" type="ORF">NCTC13773_01652</name>
</gene>
<dbReference type="Pfam" id="PF00440">
    <property type="entry name" value="TetR_N"/>
    <property type="match status" value="1"/>
</dbReference>
<dbReference type="InterPro" id="IPR001647">
    <property type="entry name" value="HTH_TetR"/>
</dbReference>
<reference evidence="4 5" key="1">
    <citation type="submission" date="2018-06" db="EMBL/GenBank/DDBJ databases">
        <authorList>
            <consortium name="Pathogen Informatics"/>
            <person name="Doyle S."/>
        </authorList>
    </citation>
    <scope>NUCLEOTIDE SEQUENCE [LARGE SCALE GENOMIC DNA]</scope>
    <source>
        <strain evidence="4 5">NCTC13773</strain>
    </source>
</reference>
<dbReference type="RefSeq" id="WP_077497210.1">
    <property type="nucleotide sequence ID" value="NZ_LS483409.1"/>
</dbReference>
<feature type="DNA-binding region" description="H-T-H motif" evidence="2">
    <location>
        <begin position="26"/>
        <end position="45"/>
    </location>
</feature>
<dbReference type="InterPro" id="IPR009057">
    <property type="entry name" value="Homeodomain-like_sf"/>
</dbReference>
<proteinExistence type="predicted"/>
<sequence length="181" mass="21619">MENKAPLRLQQALIKLLDQQELDQISVSKICKEAGVHRSTFYSYYDHQYELLEDALQGISKLFDEEYELEQAKLQQTSDIDSILDTYYLKPYLLFIKKHRKLYRIYLGRSREFNKEETFSYHMEKTFSTRLKFKGIKDSRQIELTARFYVAGLRAIINDWVLSDCLDDVDDIIRIIHEIVF</sequence>
<evidence type="ECO:0000256" key="1">
    <source>
        <dbReference type="ARBA" id="ARBA00023125"/>
    </source>
</evidence>